<dbReference type="Proteomes" id="UP000502415">
    <property type="component" value="Chromosome"/>
</dbReference>
<dbReference type="Pfam" id="PF01757">
    <property type="entry name" value="Acyl_transf_3"/>
    <property type="match status" value="1"/>
</dbReference>
<gene>
    <name evidence="3" type="ORF">HH212_19705</name>
</gene>
<dbReference type="GO" id="GO:0016747">
    <property type="term" value="F:acyltransferase activity, transferring groups other than amino-acyl groups"/>
    <property type="evidence" value="ECO:0007669"/>
    <property type="project" value="InterPro"/>
</dbReference>
<evidence type="ECO:0000313" key="3">
    <source>
        <dbReference type="EMBL" id="QJE01969.1"/>
    </source>
</evidence>
<accession>A0A7Z2VZ94</accession>
<dbReference type="InterPro" id="IPR002656">
    <property type="entry name" value="Acyl_transf_3_dom"/>
</dbReference>
<keyword evidence="1" id="KW-0472">Membrane</keyword>
<reference evidence="3 4" key="1">
    <citation type="submission" date="2020-04" db="EMBL/GenBank/DDBJ databases">
        <title>Genome sequencing of novel species.</title>
        <authorList>
            <person name="Heo J."/>
            <person name="Kim S.-J."/>
            <person name="Kim J.-S."/>
            <person name="Hong S.-B."/>
            <person name="Kwon S.-W."/>
        </authorList>
    </citation>
    <scope>NUCLEOTIDE SEQUENCE [LARGE SCALE GENOMIC DNA]</scope>
    <source>
        <strain evidence="3 4">GN2-R2</strain>
    </source>
</reference>
<dbReference type="AlphaFoldDB" id="A0A7Z2VZ94"/>
<keyword evidence="3" id="KW-0808">Transferase</keyword>
<keyword evidence="1" id="KW-1133">Transmembrane helix</keyword>
<feature type="domain" description="Acyltransferase 3" evidence="2">
    <location>
        <begin position="11"/>
        <end position="107"/>
    </location>
</feature>
<dbReference type="EMBL" id="CP051685">
    <property type="protein sequence ID" value="QJE01969.1"/>
    <property type="molecule type" value="Genomic_DNA"/>
</dbReference>
<evidence type="ECO:0000256" key="1">
    <source>
        <dbReference type="SAM" id="Phobius"/>
    </source>
</evidence>
<dbReference type="KEGG" id="mfy:HH212_19705"/>
<proteinExistence type="predicted"/>
<evidence type="ECO:0000313" key="4">
    <source>
        <dbReference type="Proteomes" id="UP000502415"/>
    </source>
</evidence>
<feature type="transmembrane region" description="Helical" evidence="1">
    <location>
        <begin position="55"/>
        <end position="75"/>
    </location>
</feature>
<evidence type="ECO:0000259" key="2">
    <source>
        <dbReference type="Pfam" id="PF01757"/>
    </source>
</evidence>
<keyword evidence="3" id="KW-0012">Acyltransferase</keyword>
<protein>
    <submittedName>
        <fullName evidence="3">Acyltransferase</fullName>
    </submittedName>
</protein>
<feature type="transmembrane region" description="Helical" evidence="1">
    <location>
        <begin position="87"/>
        <end position="106"/>
    </location>
</feature>
<keyword evidence="1" id="KW-0812">Transmembrane</keyword>
<keyword evidence="4" id="KW-1185">Reference proteome</keyword>
<feature type="transmembrane region" description="Helical" evidence="1">
    <location>
        <begin position="12"/>
        <end position="29"/>
    </location>
</feature>
<sequence length="111" mass="12662">MVARSNISRRISMLRTLLIVSVVFLHMGTPPMGELNRLEAWDVILYFFQDRVGRFAVPTLSVISAYLLFAAGCDVKPWKLYKQKCRTLAVPFLVFNVLFLALNFAIEYTTG</sequence>
<name>A0A7Z2VZ94_9BURK</name>
<organism evidence="3 4">
    <name type="scientific">Massilia forsythiae</name>
    <dbReference type="NCBI Taxonomy" id="2728020"/>
    <lineage>
        <taxon>Bacteria</taxon>
        <taxon>Pseudomonadati</taxon>
        <taxon>Pseudomonadota</taxon>
        <taxon>Betaproteobacteria</taxon>
        <taxon>Burkholderiales</taxon>
        <taxon>Oxalobacteraceae</taxon>
        <taxon>Telluria group</taxon>
        <taxon>Massilia</taxon>
    </lineage>
</organism>